<protein>
    <submittedName>
        <fullName evidence="2">Uncharacterized protein</fullName>
    </submittedName>
</protein>
<accession>A0A915HR63</accession>
<evidence type="ECO:0000313" key="1">
    <source>
        <dbReference type="Proteomes" id="UP000887565"/>
    </source>
</evidence>
<organism evidence="1 2">
    <name type="scientific">Romanomermis culicivorax</name>
    <name type="common">Nematode worm</name>
    <dbReference type="NCBI Taxonomy" id="13658"/>
    <lineage>
        <taxon>Eukaryota</taxon>
        <taxon>Metazoa</taxon>
        <taxon>Ecdysozoa</taxon>
        <taxon>Nematoda</taxon>
        <taxon>Enoplea</taxon>
        <taxon>Dorylaimia</taxon>
        <taxon>Mermithida</taxon>
        <taxon>Mermithoidea</taxon>
        <taxon>Mermithidae</taxon>
        <taxon>Romanomermis</taxon>
    </lineage>
</organism>
<sequence length="69" mass="7889">MTLIQSPIERSQAAYARSYDRMARDVLYKVGDQVLKLPHQSHSSVNKWQFHTLPYGSTGVSNSMHHPPH</sequence>
<evidence type="ECO:0000313" key="2">
    <source>
        <dbReference type="WBParaSite" id="nRc.2.0.1.t03862-RA"/>
    </source>
</evidence>
<dbReference type="WBParaSite" id="nRc.2.0.1.t03862-RA">
    <property type="protein sequence ID" value="nRc.2.0.1.t03862-RA"/>
    <property type="gene ID" value="nRc.2.0.1.g03862"/>
</dbReference>
<keyword evidence="1" id="KW-1185">Reference proteome</keyword>
<dbReference type="Proteomes" id="UP000887565">
    <property type="component" value="Unplaced"/>
</dbReference>
<name>A0A915HR63_ROMCU</name>
<proteinExistence type="predicted"/>
<dbReference type="AlphaFoldDB" id="A0A915HR63"/>
<reference evidence="2" key="1">
    <citation type="submission" date="2022-11" db="UniProtKB">
        <authorList>
            <consortium name="WormBaseParasite"/>
        </authorList>
    </citation>
    <scope>IDENTIFICATION</scope>
</reference>